<sequence precursor="true">MSISALSIAALGAPMAAAADSDTTAPVTLRVGFTGTCSDAAPRADSALYCTLAGATAAAQPGDSVLVGELGATDKIAGSGAPGKPITVFSHYADQTFTDNSWQTVVSVTGQHDVVVRDIRLGGLDASGSSALTVNHVLVTPLNSAADNRLAPFGIRLSATTDSTVTDSHIDADNTDGTNLAVGILVENGSDRTTVSGTIIGEVYGTGIQVTDSKDVRLISDTAADDIAGVVLSGASTGAVVENDIFADGGPQPSLTVAATAIANTLVGHNLFGSGSPTTSVLWGTSAYATGQAFDSAHLGSADLDGAAQLDTSNDPDWPATPQEYFVAPSYRLTWNSPAIDSADAAVPGEPAVDRVDDPDVADTGSGPAGYVDRGAREFTGMQIRPFTATAALGVSPQDYLDATVNTDGMFQWSGPVSALYSYGDGSAATSQSTHHYPAAGTYHGTVTFTGQKGETATANFTASPAATKVTPAVSAFQPDANDPHLVSVSASWGPGATYDFEFGDGQSDKNNYTGYSDHRYAASGTYTVTVTVRDQNGWTGTASTQVTVTIPGGTPPPPPPAGAGGTVTRVGGRDRYETAIDASLRQFPGGTAKAVVLARGDAFADALAGGPLAARVGGPLLLTDPKNLGTPTAAEIDRALGHDHSRTVYLLGGESAISPAVEKQVRALGYRIVRYGGASRYDTALKIAQDGMGATATVVVARGDDFADALAAGPLAANRGAVLVLSNKNRLDPATAAFVQAHQTVIAVGGPAWDAVAKQIPAKGKQIETAVGNDRYATAANTVRLFHLSAVTLFGVATGTTFPDALSGGALMAAAGQPLLLTNPNVLPPDTAQQLTADGKRKENVTLFGGQAAISDFVEEQIAALVELRP</sequence>
<dbReference type="eggNOG" id="COG2247">
    <property type="taxonomic scope" value="Bacteria"/>
</dbReference>
<dbReference type="eggNOG" id="COG3291">
    <property type="taxonomic scope" value="Bacteria"/>
</dbReference>
<dbReference type="PANTHER" id="PTHR30032">
    <property type="entry name" value="N-ACETYLMURAMOYL-L-ALANINE AMIDASE-RELATED"/>
    <property type="match status" value="1"/>
</dbReference>
<dbReference type="Gene3D" id="2.60.40.10">
    <property type="entry name" value="Immunoglobulins"/>
    <property type="match status" value="1"/>
</dbReference>
<organism evidence="3 4">
    <name type="scientific">Catenulispora acidiphila (strain DSM 44928 / JCM 14897 / NBRC 102108 / NRRL B-24433 / ID139908)</name>
    <dbReference type="NCBI Taxonomy" id="479433"/>
    <lineage>
        <taxon>Bacteria</taxon>
        <taxon>Bacillati</taxon>
        <taxon>Actinomycetota</taxon>
        <taxon>Actinomycetes</taxon>
        <taxon>Catenulisporales</taxon>
        <taxon>Catenulisporaceae</taxon>
        <taxon>Catenulispora</taxon>
    </lineage>
</organism>
<dbReference type="CDD" id="cd00146">
    <property type="entry name" value="PKD"/>
    <property type="match status" value="1"/>
</dbReference>
<proteinExistence type="predicted"/>
<evidence type="ECO:0000313" key="4">
    <source>
        <dbReference type="Proteomes" id="UP000000851"/>
    </source>
</evidence>
<dbReference type="Pfam" id="PF18911">
    <property type="entry name" value="PKD_4"/>
    <property type="match status" value="1"/>
</dbReference>
<protein>
    <submittedName>
        <fullName evidence="3">Putative cell wall binding repeat 2-containing protein</fullName>
    </submittedName>
</protein>
<keyword evidence="1" id="KW-0732">Signal</keyword>
<dbReference type="PROSITE" id="PS50093">
    <property type="entry name" value="PKD"/>
    <property type="match status" value="2"/>
</dbReference>
<keyword evidence="4" id="KW-1185">Reference proteome</keyword>
<dbReference type="InterPro" id="IPR007253">
    <property type="entry name" value="Cell_wall-bd_2"/>
</dbReference>
<dbReference type="SUPFAM" id="SSF49299">
    <property type="entry name" value="PKD domain"/>
    <property type="match status" value="1"/>
</dbReference>
<dbReference type="AlphaFoldDB" id="C7PYC4"/>
<dbReference type="EMBL" id="CP001700">
    <property type="protein sequence ID" value="ACU75414.1"/>
    <property type="molecule type" value="Genomic_DNA"/>
</dbReference>
<dbReference type="InterPro" id="IPR011050">
    <property type="entry name" value="Pectin_lyase_fold/virulence"/>
</dbReference>
<dbReference type="InterPro" id="IPR035986">
    <property type="entry name" value="PKD_dom_sf"/>
</dbReference>
<dbReference type="PANTHER" id="PTHR30032:SF8">
    <property type="entry name" value="GERMINATION-SPECIFIC N-ACETYLMURAMOYL-L-ALANINE AMIDASE"/>
    <property type="match status" value="1"/>
</dbReference>
<dbReference type="InterPro" id="IPR013783">
    <property type="entry name" value="Ig-like_fold"/>
</dbReference>
<gene>
    <name evidence="3" type="ordered locus">Caci_6568</name>
</gene>
<dbReference type="HOGENOM" id="CLU_320490_0_0_11"/>
<dbReference type="SMART" id="SM00089">
    <property type="entry name" value="PKD"/>
    <property type="match status" value="2"/>
</dbReference>
<dbReference type="RefSeq" id="WP_015795143.1">
    <property type="nucleotide sequence ID" value="NC_013131.1"/>
</dbReference>
<dbReference type="InterPro" id="IPR022409">
    <property type="entry name" value="PKD/Chitinase_dom"/>
</dbReference>
<name>C7PYC4_CATAD</name>
<dbReference type="Gene3D" id="2.160.20.10">
    <property type="entry name" value="Single-stranded right-handed beta-helix, Pectin lyase-like"/>
    <property type="match status" value="1"/>
</dbReference>
<dbReference type="Pfam" id="PF04122">
    <property type="entry name" value="CW_binding_2"/>
    <property type="match status" value="3"/>
</dbReference>
<feature type="domain" description="PKD" evidence="2">
    <location>
        <begin position="416"/>
        <end position="470"/>
    </location>
</feature>
<dbReference type="KEGG" id="cai:Caci_6568"/>
<evidence type="ECO:0000259" key="2">
    <source>
        <dbReference type="PROSITE" id="PS50093"/>
    </source>
</evidence>
<dbReference type="GO" id="GO:0005975">
    <property type="term" value="P:carbohydrate metabolic process"/>
    <property type="evidence" value="ECO:0007669"/>
    <property type="project" value="UniProtKB-ARBA"/>
</dbReference>
<evidence type="ECO:0000313" key="3">
    <source>
        <dbReference type="EMBL" id="ACU75414.1"/>
    </source>
</evidence>
<accession>C7PYC4</accession>
<dbReference type="InterPro" id="IPR000601">
    <property type="entry name" value="PKD_dom"/>
</dbReference>
<feature type="domain" description="PKD" evidence="2">
    <location>
        <begin position="490"/>
        <end position="556"/>
    </location>
</feature>
<evidence type="ECO:0000256" key="1">
    <source>
        <dbReference type="SAM" id="SignalP"/>
    </source>
</evidence>
<feature type="signal peptide" evidence="1">
    <location>
        <begin position="1"/>
        <end position="18"/>
    </location>
</feature>
<dbReference type="SUPFAM" id="SSF51126">
    <property type="entry name" value="Pectin lyase-like"/>
    <property type="match status" value="1"/>
</dbReference>
<dbReference type="Proteomes" id="UP000000851">
    <property type="component" value="Chromosome"/>
</dbReference>
<feature type="chain" id="PRO_5002982686" evidence="1">
    <location>
        <begin position="19"/>
        <end position="871"/>
    </location>
</feature>
<dbReference type="InterPro" id="IPR051922">
    <property type="entry name" value="Bact_Sporulation_Assoc"/>
</dbReference>
<dbReference type="InParanoid" id="C7PYC4"/>
<reference evidence="3 4" key="1">
    <citation type="journal article" date="2009" name="Stand. Genomic Sci.">
        <title>Complete genome sequence of Catenulispora acidiphila type strain (ID 139908).</title>
        <authorList>
            <person name="Copeland A."/>
            <person name="Lapidus A."/>
            <person name="Glavina Del Rio T."/>
            <person name="Nolan M."/>
            <person name="Lucas S."/>
            <person name="Chen F."/>
            <person name="Tice H."/>
            <person name="Cheng J.F."/>
            <person name="Bruce D."/>
            <person name="Goodwin L."/>
            <person name="Pitluck S."/>
            <person name="Mikhailova N."/>
            <person name="Pati A."/>
            <person name="Ivanova N."/>
            <person name="Mavromatis K."/>
            <person name="Chen A."/>
            <person name="Palaniappan K."/>
            <person name="Chain P."/>
            <person name="Land M."/>
            <person name="Hauser L."/>
            <person name="Chang Y.J."/>
            <person name="Jeffries C.D."/>
            <person name="Chertkov O."/>
            <person name="Brettin T."/>
            <person name="Detter J.C."/>
            <person name="Han C."/>
            <person name="Ali Z."/>
            <person name="Tindall B.J."/>
            <person name="Goker M."/>
            <person name="Bristow J."/>
            <person name="Eisen J.A."/>
            <person name="Markowitz V."/>
            <person name="Hugenholtz P."/>
            <person name="Kyrpides N.C."/>
            <person name="Klenk H.P."/>
        </authorList>
    </citation>
    <scope>NUCLEOTIDE SEQUENCE [LARGE SCALE GENOMIC DNA]</scope>
    <source>
        <strain evidence="4">DSM 44928 / JCM 14897 / NBRC 102108 / NRRL B-24433 / ID139908</strain>
    </source>
</reference>
<dbReference type="Gene3D" id="3.40.50.12090">
    <property type="match status" value="2"/>
</dbReference>
<dbReference type="InterPro" id="IPR012334">
    <property type="entry name" value="Pectin_lyas_fold"/>
</dbReference>